<accession>B7BGT3</accession>
<evidence type="ECO:0000313" key="2">
    <source>
        <dbReference type="Proteomes" id="UP000005510"/>
    </source>
</evidence>
<reference evidence="1 2" key="1">
    <citation type="submission" date="2008-10" db="EMBL/GenBank/DDBJ databases">
        <title>Draft genome sequence of Parabacteroides johnsonii (DSM 18315).</title>
        <authorList>
            <person name="Sudarsanam P."/>
            <person name="Ley R."/>
            <person name="Guruge J."/>
            <person name="Turnbaugh P.J."/>
            <person name="Mahowald M."/>
            <person name="Liep D."/>
            <person name="Gordon J."/>
        </authorList>
    </citation>
    <scope>NUCLEOTIDE SEQUENCE [LARGE SCALE GENOMIC DNA]</scope>
    <source>
        <strain evidence="1 2">DSM 18315</strain>
    </source>
</reference>
<dbReference type="PROSITE" id="PS51257">
    <property type="entry name" value="PROKAR_LIPOPROTEIN"/>
    <property type="match status" value="1"/>
</dbReference>
<dbReference type="Proteomes" id="UP000005510">
    <property type="component" value="Unassembled WGS sequence"/>
</dbReference>
<evidence type="ECO:0008006" key="3">
    <source>
        <dbReference type="Google" id="ProtNLM"/>
    </source>
</evidence>
<feature type="non-terminal residue" evidence="1">
    <location>
        <position position="81"/>
    </location>
</feature>
<comment type="caution">
    <text evidence="1">The sequence shown here is derived from an EMBL/GenBank/DDBJ whole genome shotgun (WGS) entry which is preliminary data.</text>
</comment>
<sequence>MKKQLYILLLLSLLTACKENNKEKFALLVQEWQGKEIVFPQNMAFTRFVTEPVDYRIPDAEYKVLVYVDSVGCTSCKLQLL</sequence>
<dbReference type="AlphaFoldDB" id="B7BGT3"/>
<dbReference type="EMBL" id="ABYH01000420">
    <property type="protein sequence ID" value="EEC94360.1"/>
    <property type="molecule type" value="Genomic_DNA"/>
</dbReference>
<evidence type="ECO:0000313" key="1">
    <source>
        <dbReference type="EMBL" id="EEC94360.1"/>
    </source>
</evidence>
<organism evidence="1 2">
    <name type="scientific">Parabacteroides johnsonii DSM 18315</name>
    <dbReference type="NCBI Taxonomy" id="537006"/>
    <lineage>
        <taxon>Bacteria</taxon>
        <taxon>Pseudomonadati</taxon>
        <taxon>Bacteroidota</taxon>
        <taxon>Bacteroidia</taxon>
        <taxon>Bacteroidales</taxon>
        <taxon>Tannerellaceae</taxon>
        <taxon>Parabacteroides</taxon>
    </lineage>
</organism>
<proteinExistence type="predicted"/>
<reference evidence="1 2" key="2">
    <citation type="submission" date="2008-10" db="EMBL/GenBank/DDBJ databases">
        <authorList>
            <person name="Fulton L."/>
            <person name="Clifton S."/>
            <person name="Fulton B."/>
            <person name="Xu J."/>
            <person name="Minx P."/>
            <person name="Pepin K.H."/>
            <person name="Johnson M."/>
            <person name="Bhonagiri V."/>
            <person name="Nash W.E."/>
            <person name="Mardis E.R."/>
            <person name="Wilson R.K."/>
        </authorList>
    </citation>
    <scope>NUCLEOTIDE SEQUENCE [LARGE SCALE GENOMIC DNA]</scope>
    <source>
        <strain evidence="1 2">DSM 18315</strain>
    </source>
</reference>
<gene>
    <name evidence="1" type="ORF">PRABACTJOHN_04282</name>
</gene>
<dbReference type="HOGENOM" id="CLU_2595657_0_0_10"/>
<name>B7BGT3_9BACT</name>
<protein>
    <recommendedName>
        <fullName evidence="3">Lipoprotein</fullName>
    </recommendedName>
</protein>